<accession>A0A8I0TNE2</accession>
<dbReference type="AlphaFoldDB" id="A0A8I0TNE2"/>
<feature type="transmembrane region" description="Helical" evidence="1">
    <location>
        <begin position="79"/>
        <end position="98"/>
    </location>
</feature>
<dbReference type="Proteomes" id="UP000629287">
    <property type="component" value="Unassembled WGS sequence"/>
</dbReference>
<evidence type="ECO:0000256" key="1">
    <source>
        <dbReference type="SAM" id="Phobius"/>
    </source>
</evidence>
<dbReference type="EMBL" id="JADBGF010000001">
    <property type="protein sequence ID" value="MBE1594439.1"/>
    <property type="molecule type" value="Genomic_DNA"/>
</dbReference>
<evidence type="ECO:0000313" key="3">
    <source>
        <dbReference type="Proteomes" id="UP000629287"/>
    </source>
</evidence>
<keyword evidence="3" id="KW-1185">Reference proteome</keyword>
<sequence length="216" mass="22726">MTAEDCRTAVGRGTNGRFRDILWPACFPDAPRARPHAHALATLLVVTSVCAAFKGFYWADDPQVSQYRVGLGGVTQAMAVPFRLTAVPLLLMCAALAGALRSWPRVPYRVLAALAWTASALGIFLVVLDTALTNDSDYCTGNAPLDPISGNVVALCLLIAPAAGSSAAWIAWVISRRRARPAVLYAVWLATVAVTVVLTLAVPLHASQTCGPSGIG</sequence>
<feature type="transmembrane region" description="Helical" evidence="1">
    <location>
        <begin position="152"/>
        <end position="175"/>
    </location>
</feature>
<dbReference type="GeneID" id="86833683"/>
<name>A0A8I0TNE2_9ACTN</name>
<protein>
    <submittedName>
        <fullName evidence="2">Uncharacterized protein</fullName>
    </submittedName>
</protein>
<feature type="transmembrane region" description="Helical" evidence="1">
    <location>
        <begin position="110"/>
        <end position="132"/>
    </location>
</feature>
<proteinExistence type="predicted"/>
<dbReference type="RefSeq" id="WP_225966570.1">
    <property type="nucleotide sequence ID" value="NZ_JADBGF010000001.1"/>
</dbReference>
<keyword evidence="1" id="KW-1133">Transmembrane helix</keyword>
<keyword evidence="1" id="KW-0812">Transmembrane</keyword>
<reference evidence="2 3" key="1">
    <citation type="submission" date="2020-10" db="EMBL/GenBank/DDBJ databases">
        <title>Sequencing the genomes of 1000 actinobacteria strains.</title>
        <authorList>
            <person name="Klenk H.-P."/>
        </authorList>
    </citation>
    <scope>NUCLEOTIDE SEQUENCE [LARGE SCALE GENOMIC DNA]</scope>
    <source>
        <strain evidence="2 3">DSM 41803</strain>
    </source>
</reference>
<evidence type="ECO:0000313" key="2">
    <source>
        <dbReference type="EMBL" id="MBE1594439.1"/>
    </source>
</evidence>
<gene>
    <name evidence="2" type="ORF">H4687_000568</name>
</gene>
<comment type="caution">
    <text evidence="2">The sequence shown here is derived from an EMBL/GenBank/DDBJ whole genome shotgun (WGS) entry which is preliminary data.</text>
</comment>
<feature type="transmembrane region" description="Helical" evidence="1">
    <location>
        <begin position="39"/>
        <end position="59"/>
    </location>
</feature>
<feature type="transmembrane region" description="Helical" evidence="1">
    <location>
        <begin position="182"/>
        <end position="204"/>
    </location>
</feature>
<organism evidence="2 3">
    <name type="scientific">Streptomyces stelliscabiei</name>
    <dbReference type="NCBI Taxonomy" id="146820"/>
    <lineage>
        <taxon>Bacteria</taxon>
        <taxon>Bacillati</taxon>
        <taxon>Actinomycetota</taxon>
        <taxon>Actinomycetes</taxon>
        <taxon>Kitasatosporales</taxon>
        <taxon>Streptomycetaceae</taxon>
        <taxon>Streptomyces</taxon>
    </lineage>
</organism>
<keyword evidence="1" id="KW-0472">Membrane</keyword>